<feature type="region of interest" description="Disordered" evidence="1">
    <location>
        <begin position="211"/>
        <end position="270"/>
    </location>
</feature>
<evidence type="ECO:0000259" key="2">
    <source>
        <dbReference type="Pfam" id="PF21821"/>
    </source>
</evidence>
<dbReference type="InterPro" id="IPR048494">
    <property type="entry name" value="Dit-like_N"/>
</dbReference>
<dbReference type="Proteomes" id="UP000595009">
    <property type="component" value="Chromosome"/>
</dbReference>
<dbReference type="AlphaFoldDB" id="A0A7M1NVA0"/>
<accession>A0A7M1NVA0</accession>
<name>A0A7M1NVA0_HAEPA</name>
<evidence type="ECO:0000313" key="3">
    <source>
        <dbReference type="EMBL" id="QOR16878.1"/>
    </source>
</evidence>
<feature type="compositionally biased region" description="Low complexity" evidence="1">
    <location>
        <begin position="211"/>
        <end position="231"/>
    </location>
</feature>
<sequence length="270" mass="28015">MANFAQLSNRSIGKITLDVVTIEDHQSDLSITENPIESGAAIADHAVIQPKRVTINGVVVDHDHSSFAGNIPFLGNIRGAVDFLNNIPLPVNVATKTAQTIAKAGRLISQGAAALGSVTGAFGGARKLAPFLPDFSVPELLSGAIGGDSRVQKCHADLLASQKSGETIEIQTGIHLYKDMLIESISVSQSQDGSATFTITAREIFVINTQSSSSGNSNKSGSNGSSTAGKTKSGRAAKQSASKTQQGTTQPVKATPKKTSHLGNVIGVRK</sequence>
<gene>
    <name evidence="3" type="ORF">INP94_08375</name>
</gene>
<dbReference type="RefSeq" id="WP_197543307.1">
    <property type="nucleotide sequence ID" value="NZ_CP063120.1"/>
</dbReference>
<evidence type="ECO:0000313" key="4">
    <source>
        <dbReference type="Proteomes" id="UP000595009"/>
    </source>
</evidence>
<organism evidence="3 4">
    <name type="scientific">Haemophilus parainfluenzae</name>
    <dbReference type="NCBI Taxonomy" id="729"/>
    <lineage>
        <taxon>Bacteria</taxon>
        <taxon>Pseudomonadati</taxon>
        <taxon>Pseudomonadota</taxon>
        <taxon>Gammaproteobacteria</taxon>
        <taxon>Pasteurellales</taxon>
        <taxon>Pasteurellaceae</taxon>
        <taxon>Haemophilus</taxon>
    </lineage>
</organism>
<feature type="domain" description="Dit-like phage tail protein N-terminal" evidence="2">
    <location>
        <begin position="17"/>
        <end position="212"/>
    </location>
</feature>
<proteinExistence type="predicted"/>
<reference evidence="3 4" key="1">
    <citation type="submission" date="2020-10" db="EMBL/GenBank/DDBJ databases">
        <title>Genomic diversity and antimicrobial resistance of Haemophilus colonising the airways of young children with cystic fibrosis.</title>
        <authorList>
            <person name="Watts S.C."/>
            <person name="Judd L.M."/>
            <person name="Carzino R."/>
            <person name="Ranganathan S."/>
            <person name="Holt K.E."/>
        </authorList>
    </citation>
    <scope>NUCLEOTIDE SEQUENCE [LARGE SCALE GENOMIC DNA]</scope>
    <source>
        <strain evidence="3 4">M1C137_2</strain>
    </source>
</reference>
<protein>
    <recommendedName>
        <fullName evidence="2">Dit-like phage tail protein N-terminal domain-containing protein</fullName>
    </recommendedName>
</protein>
<evidence type="ECO:0000256" key="1">
    <source>
        <dbReference type="SAM" id="MobiDB-lite"/>
    </source>
</evidence>
<dbReference type="Pfam" id="PF21821">
    <property type="entry name" value="Dit_like"/>
    <property type="match status" value="1"/>
</dbReference>
<feature type="compositionally biased region" description="Polar residues" evidence="1">
    <location>
        <begin position="239"/>
        <end position="252"/>
    </location>
</feature>
<dbReference type="EMBL" id="CP063120">
    <property type="protein sequence ID" value="QOR16878.1"/>
    <property type="molecule type" value="Genomic_DNA"/>
</dbReference>